<gene>
    <name evidence="2" type="ORF">NG799_01225</name>
</gene>
<evidence type="ECO:0000313" key="2">
    <source>
        <dbReference type="EMBL" id="MCT7964952.1"/>
    </source>
</evidence>
<evidence type="ECO:0000313" key="3">
    <source>
        <dbReference type="Proteomes" id="UP001525890"/>
    </source>
</evidence>
<reference evidence="2 3" key="1">
    <citation type="journal article" date="2022" name="Front. Microbiol.">
        <title>High genomic differentiation and limited gene flow indicate recent cryptic speciation within the genus Laspinema (cyanobacteria).</title>
        <authorList>
            <person name="Stanojkovic A."/>
            <person name="Skoupy S."/>
            <person name="Skaloud P."/>
            <person name="Dvorak P."/>
        </authorList>
    </citation>
    <scope>NUCLEOTIDE SEQUENCE [LARGE SCALE GENOMIC DNA]</scope>
    <source>
        <strain evidence="2 3">D2a</strain>
    </source>
</reference>
<evidence type="ECO:0000256" key="1">
    <source>
        <dbReference type="SAM" id="MobiDB-lite"/>
    </source>
</evidence>
<feature type="region of interest" description="Disordered" evidence="1">
    <location>
        <begin position="1"/>
        <end position="34"/>
    </location>
</feature>
<accession>A0ABT2MKE7</accession>
<keyword evidence="3" id="KW-1185">Reference proteome</keyword>
<protein>
    <submittedName>
        <fullName evidence="2">Uncharacterized protein</fullName>
    </submittedName>
</protein>
<feature type="compositionally biased region" description="Basic and acidic residues" evidence="1">
    <location>
        <begin position="17"/>
        <end position="28"/>
    </location>
</feature>
<sequence length="61" mass="6764">MNPEDLPKVDNPNDESSSPRDPESNLDRDESESGEELNAIAKALMVNLLWSQVGLLDEKNP</sequence>
<comment type="caution">
    <text evidence="2">The sequence shown here is derived from an EMBL/GenBank/DDBJ whole genome shotgun (WGS) entry which is preliminary data.</text>
</comment>
<dbReference type="RefSeq" id="WP_368004702.1">
    <property type="nucleotide sequence ID" value="NZ_JAMXFF010000001.1"/>
</dbReference>
<dbReference type="EMBL" id="JAMXFF010000001">
    <property type="protein sequence ID" value="MCT7964952.1"/>
    <property type="molecule type" value="Genomic_DNA"/>
</dbReference>
<proteinExistence type="predicted"/>
<organism evidence="2 3">
    <name type="scientific">Laspinema palackyanum D2a</name>
    <dbReference type="NCBI Taxonomy" id="2953684"/>
    <lineage>
        <taxon>Bacteria</taxon>
        <taxon>Bacillati</taxon>
        <taxon>Cyanobacteriota</taxon>
        <taxon>Cyanophyceae</taxon>
        <taxon>Oscillatoriophycideae</taxon>
        <taxon>Oscillatoriales</taxon>
        <taxon>Laspinemataceae</taxon>
        <taxon>Laspinema</taxon>
        <taxon>Laspinema palackyanum</taxon>
    </lineage>
</organism>
<name>A0ABT2MKE7_9CYAN</name>
<dbReference type="Proteomes" id="UP001525890">
    <property type="component" value="Unassembled WGS sequence"/>
</dbReference>